<feature type="non-terminal residue" evidence="2">
    <location>
        <position position="1"/>
    </location>
</feature>
<sequence>MIVELLVLFLALVVGWGYLGKRNDNFPPGPTGLSFLGQLSMLWAEAHKTLNNLKKTCGPMVGVRLGIYRAVVLNDVN</sequence>
<evidence type="ECO:0000313" key="2">
    <source>
        <dbReference type="EMBL" id="CAG7820360.1"/>
    </source>
</evidence>
<evidence type="ECO:0000313" key="3">
    <source>
        <dbReference type="Proteomes" id="UP000708208"/>
    </source>
</evidence>
<dbReference type="EMBL" id="CAJVCH010476226">
    <property type="protein sequence ID" value="CAG7820360.1"/>
    <property type="molecule type" value="Genomic_DNA"/>
</dbReference>
<dbReference type="OrthoDB" id="3934656at2759"/>
<keyword evidence="3" id="KW-1185">Reference proteome</keyword>
<gene>
    <name evidence="2" type="ORF">AFUS01_LOCUS30753</name>
</gene>
<comment type="caution">
    <text evidence="2">The sequence shown here is derived from an EMBL/GenBank/DDBJ whole genome shotgun (WGS) entry which is preliminary data.</text>
</comment>
<organism evidence="2 3">
    <name type="scientific">Allacma fusca</name>
    <dbReference type="NCBI Taxonomy" id="39272"/>
    <lineage>
        <taxon>Eukaryota</taxon>
        <taxon>Metazoa</taxon>
        <taxon>Ecdysozoa</taxon>
        <taxon>Arthropoda</taxon>
        <taxon>Hexapoda</taxon>
        <taxon>Collembola</taxon>
        <taxon>Symphypleona</taxon>
        <taxon>Sminthuridae</taxon>
        <taxon>Allacma</taxon>
    </lineage>
</organism>
<dbReference type="AlphaFoldDB" id="A0A8J2PMR3"/>
<accession>A0A8J2PMR3</accession>
<proteinExistence type="predicted"/>
<reference evidence="2" key="1">
    <citation type="submission" date="2021-06" db="EMBL/GenBank/DDBJ databases">
        <authorList>
            <person name="Hodson N. C."/>
            <person name="Mongue J. A."/>
            <person name="Jaron S. K."/>
        </authorList>
    </citation>
    <scope>NUCLEOTIDE SEQUENCE</scope>
</reference>
<keyword evidence="1" id="KW-0732">Signal</keyword>
<dbReference type="Proteomes" id="UP000708208">
    <property type="component" value="Unassembled WGS sequence"/>
</dbReference>
<feature type="signal peptide" evidence="1">
    <location>
        <begin position="1"/>
        <end position="17"/>
    </location>
</feature>
<protein>
    <submittedName>
        <fullName evidence="2">Uncharacterized protein</fullName>
    </submittedName>
</protein>
<feature type="chain" id="PRO_5035225810" evidence="1">
    <location>
        <begin position="18"/>
        <end position="77"/>
    </location>
</feature>
<evidence type="ECO:0000256" key="1">
    <source>
        <dbReference type="SAM" id="SignalP"/>
    </source>
</evidence>
<name>A0A8J2PMR3_9HEXA</name>